<feature type="domain" description="Major facilitator superfamily (MFS) profile" evidence="8">
    <location>
        <begin position="14"/>
        <end position="395"/>
    </location>
</feature>
<keyword evidence="4 7" id="KW-0812">Transmembrane</keyword>
<evidence type="ECO:0000256" key="1">
    <source>
        <dbReference type="ARBA" id="ARBA00004651"/>
    </source>
</evidence>
<accession>B8KWJ1</accession>
<gene>
    <name evidence="9" type="ORF">NOR51B_2876</name>
</gene>
<dbReference type="HOGENOM" id="CLU_001265_10_0_6"/>
<feature type="transmembrane region" description="Helical" evidence="7">
    <location>
        <begin position="81"/>
        <end position="99"/>
    </location>
</feature>
<dbReference type="InterPro" id="IPR050171">
    <property type="entry name" value="MFS_Transporters"/>
</dbReference>
<organism evidence="9 10">
    <name type="scientific">Luminiphilus syltensis NOR5-1B</name>
    <dbReference type="NCBI Taxonomy" id="565045"/>
    <lineage>
        <taxon>Bacteria</taxon>
        <taxon>Pseudomonadati</taxon>
        <taxon>Pseudomonadota</taxon>
        <taxon>Gammaproteobacteria</taxon>
        <taxon>Cellvibrionales</taxon>
        <taxon>Halieaceae</taxon>
        <taxon>Luminiphilus</taxon>
    </lineage>
</organism>
<feature type="transmembrane region" description="Helical" evidence="7">
    <location>
        <begin position="363"/>
        <end position="389"/>
    </location>
</feature>
<feature type="transmembrane region" description="Helical" evidence="7">
    <location>
        <begin position="137"/>
        <end position="159"/>
    </location>
</feature>
<sequence length="406" mass="41761">MISKEPFTASERRAVLSLAVLYNFRMLGLFMVLPLIGVYGLDLVGATSALIGIALGAHGLTQVVLQVPMGWASDRVGRKPVILLGLAIFVMGSFVAAMADTIFGVIVGRLMQGGGAISAALLALAADYTRNQQRTKAIAIIGASIGVSFVIALVLGPGIAALGGLSLVFAVTGLLGLIGMTLVVWVLPAEPGLATGRDPAETVRLKQIPHAVVAPGLPALYASVLFCHLVLMAAFVVIPARLAQVIGLPADHHWAVYLGAIVLSVPGVLWALRGGRKGNNTGQILLVALGALGIGAVLAVNGAGIGAVACGLIIFFTGFNVMEATLPSLASQIAPVALRGTVMGIFSSAQFLGVFVGGSLGGILYGAGGLSALNVLFLLVLLLWLPLLWMWHRTSSFLVEAAQKQA</sequence>
<dbReference type="STRING" id="565045.NOR51B_2876"/>
<dbReference type="OrthoDB" id="9764259at2"/>
<dbReference type="PANTHER" id="PTHR23517">
    <property type="entry name" value="RESISTANCE PROTEIN MDTM, PUTATIVE-RELATED-RELATED"/>
    <property type="match status" value="1"/>
</dbReference>
<dbReference type="PANTHER" id="PTHR23517:SF2">
    <property type="entry name" value="MULTIDRUG RESISTANCE PROTEIN MDTH"/>
    <property type="match status" value="1"/>
</dbReference>
<dbReference type="CDD" id="cd17472">
    <property type="entry name" value="MFS_YajR_like"/>
    <property type="match status" value="1"/>
</dbReference>
<proteinExistence type="predicted"/>
<dbReference type="AlphaFoldDB" id="B8KWJ1"/>
<feature type="transmembrane region" description="Helical" evidence="7">
    <location>
        <begin position="47"/>
        <end position="69"/>
    </location>
</feature>
<keyword evidence="10" id="KW-1185">Reference proteome</keyword>
<dbReference type="RefSeq" id="WP_009021664.1">
    <property type="nucleotide sequence ID" value="NZ_DS999411.1"/>
</dbReference>
<comment type="subcellular location">
    <subcellularLocation>
        <location evidence="1">Cell membrane</location>
        <topology evidence="1">Multi-pass membrane protein</topology>
    </subcellularLocation>
</comment>
<feature type="transmembrane region" description="Helical" evidence="7">
    <location>
        <begin position="165"/>
        <end position="187"/>
    </location>
</feature>
<dbReference type="PROSITE" id="PS50850">
    <property type="entry name" value="MFS"/>
    <property type="match status" value="1"/>
</dbReference>
<evidence type="ECO:0000259" key="8">
    <source>
        <dbReference type="PROSITE" id="PS50850"/>
    </source>
</evidence>
<reference evidence="10" key="1">
    <citation type="journal article" date="2013" name="BMC Microbiol.">
        <title>Taxonomy and evolution of bacteriochlorophyll a-containing members of the OM60/NOR5 clade of marine gammaproteobacteria: description of Luminiphilus syltensis gen. nov., sp. nov., reclassification of Haliea rubra as Pseudohaliea rubra gen. nov., comb. nov., and emendation of Chromatocurvus halotolerans.</title>
        <authorList>
            <person name="Spring S."/>
            <person name="Riedel T."/>
            <person name="Sproer C."/>
            <person name="Yan S."/>
            <person name="Harder J."/>
            <person name="Fuchs B.M."/>
        </authorList>
    </citation>
    <scope>NUCLEOTIDE SEQUENCE [LARGE SCALE GENOMIC DNA]</scope>
    <source>
        <strain evidence="10">NOR51-B</strain>
    </source>
</reference>
<keyword evidence="2" id="KW-0813">Transport</keyword>
<evidence type="ECO:0000256" key="7">
    <source>
        <dbReference type="SAM" id="Phobius"/>
    </source>
</evidence>
<evidence type="ECO:0000313" key="9">
    <source>
        <dbReference type="EMBL" id="EED36923.1"/>
    </source>
</evidence>
<dbReference type="InterPro" id="IPR020846">
    <property type="entry name" value="MFS_dom"/>
</dbReference>
<protein>
    <submittedName>
        <fullName evidence="9">Major facilitator family transporter</fullName>
    </submittedName>
</protein>
<dbReference type="eggNOG" id="COG2814">
    <property type="taxonomic scope" value="Bacteria"/>
</dbReference>
<evidence type="ECO:0000256" key="3">
    <source>
        <dbReference type="ARBA" id="ARBA00022475"/>
    </source>
</evidence>
<keyword evidence="6 7" id="KW-0472">Membrane</keyword>
<dbReference type="GO" id="GO:0022857">
    <property type="term" value="F:transmembrane transporter activity"/>
    <property type="evidence" value="ECO:0007669"/>
    <property type="project" value="InterPro"/>
</dbReference>
<dbReference type="InterPro" id="IPR036259">
    <property type="entry name" value="MFS_trans_sf"/>
</dbReference>
<dbReference type="Pfam" id="PF07690">
    <property type="entry name" value="MFS_1"/>
    <property type="match status" value="1"/>
</dbReference>
<evidence type="ECO:0000256" key="5">
    <source>
        <dbReference type="ARBA" id="ARBA00022989"/>
    </source>
</evidence>
<keyword evidence="3" id="KW-1003">Cell membrane</keyword>
<feature type="transmembrane region" description="Helical" evidence="7">
    <location>
        <begin position="105"/>
        <end position="125"/>
    </location>
</feature>
<dbReference type="InterPro" id="IPR011701">
    <property type="entry name" value="MFS"/>
</dbReference>
<dbReference type="PROSITE" id="PS00216">
    <property type="entry name" value="SUGAR_TRANSPORT_1"/>
    <property type="match status" value="1"/>
</dbReference>
<dbReference type="EMBL" id="DS999411">
    <property type="protein sequence ID" value="EED36923.1"/>
    <property type="molecule type" value="Genomic_DNA"/>
</dbReference>
<evidence type="ECO:0000313" key="10">
    <source>
        <dbReference type="Proteomes" id="UP000004699"/>
    </source>
</evidence>
<feature type="transmembrane region" description="Helical" evidence="7">
    <location>
        <begin position="254"/>
        <end position="272"/>
    </location>
</feature>
<name>B8KWJ1_9GAMM</name>
<dbReference type="InterPro" id="IPR005829">
    <property type="entry name" value="Sugar_transporter_CS"/>
</dbReference>
<dbReference type="Gene3D" id="1.20.1250.20">
    <property type="entry name" value="MFS general substrate transporter like domains"/>
    <property type="match status" value="1"/>
</dbReference>
<keyword evidence="5 7" id="KW-1133">Transmembrane helix</keyword>
<feature type="transmembrane region" description="Helical" evidence="7">
    <location>
        <begin position="20"/>
        <end position="41"/>
    </location>
</feature>
<dbReference type="Proteomes" id="UP000004699">
    <property type="component" value="Unassembled WGS sequence"/>
</dbReference>
<feature type="transmembrane region" description="Helical" evidence="7">
    <location>
        <begin position="284"/>
        <end position="316"/>
    </location>
</feature>
<dbReference type="SUPFAM" id="SSF103473">
    <property type="entry name" value="MFS general substrate transporter"/>
    <property type="match status" value="1"/>
</dbReference>
<evidence type="ECO:0000256" key="4">
    <source>
        <dbReference type="ARBA" id="ARBA00022692"/>
    </source>
</evidence>
<evidence type="ECO:0000256" key="2">
    <source>
        <dbReference type="ARBA" id="ARBA00022448"/>
    </source>
</evidence>
<feature type="transmembrane region" description="Helical" evidence="7">
    <location>
        <begin position="336"/>
        <end position="356"/>
    </location>
</feature>
<evidence type="ECO:0000256" key="6">
    <source>
        <dbReference type="ARBA" id="ARBA00023136"/>
    </source>
</evidence>
<dbReference type="GO" id="GO:0005886">
    <property type="term" value="C:plasma membrane"/>
    <property type="evidence" value="ECO:0007669"/>
    <property type="project" value="UniProtKB-SubCell"/>
</dbReference>
<feature type="transmembrane region" description="Helical" evidence="7">
    <location>
        <begin position="219"/>
        <end position="242"/>
    </location>
</feature>